<feature type="region of interest" description="Disordered" evidence="1">
    <location>
        <begin position="229"/>
        <end position="282"/>
    </location>
</feature>
<dbReference type="OrthoDB" id="545169at2759"/>
<dbReference type="Proteomes" id="UP000030752">
    <property type="component" value="Unassembled WGS sequence"/>
</dbReference>
<evidence type="ECO:0000256" key="1">
    <source>
        <dbReference type="SAM" id="MobiDB-lite"/>
    </source>
</evidence>
<reference evidence="2 3" key="1">
    <citation type="submission" date="2013-03" db="EMBL/GenBank/DDBJ databases">
        <title>The Genome Sequence of Phialophora europaea CBS 101466.</title>
        <authorList>
            <consortium name="The Broad Institute Genomics Platform"/>
            <person name="Cuomo C."/>
            <person name="de Hoog S."/>
            <person name="Gorbushina A."/>
            <person name="Walker B."/>
            <person name="Young S.K."/>
            <person name="Zeng Q."/>
            <person name="Gargeya S."/>
            <person name="Fitzgerald M."/>
            <person name="Haas B."/>
            <person name="Abouelleil A."/>
            <person name="Allen A.W."/>
            <person name="Alvarado L."/>
            <person name="Arachchi H.M."/>
            <person name="Berlin A.M."/>
            <person name="Chapman S.B."/>
            <person name="Gainer-Dewar J."/>
            <person name="Goldberg J."/>
            <person name="Griggs A."/>
            <person name="Gujja S."/>
            <person name="Hansen M."/>
            <person name="Howarth C."/>
            <person name="Imamovic A."/>
            <person name="Ireland A."/>
            <person name="Larimer J."/>
            <person name="McCowan C."/>
            <person name="Murphy C."/>
            <person name="Pearson M."/>
            <person name="Poon T.W."/>
            <person name="Priest M."/>
            <person name="Roberts A."/>
            <person name="Saif S."/>
            <person name="Shea T."/>
            <person name="Sisk P."/>
            <person name="Sykes S."/>
            <person name="Wortman J."/>
            <person name="Nusbaum C."/>
            <person name="Birren B."/>
        </authorList>
    </citation>
    <scope>NUCLEOTIDE SEQUENCE [LARGE SCALE GENOMIC DNA]</scope>
    <source>
        <strain evidence="2 3">CBS 101466</strain>
    </source>
</reference>
<feature type="compositionally biased region" description="Polar residues" evidence="1">
    <location>
        <begin position="85"/>
        <end position="102"/>
    </location>
</feature>
<dbReference type="AlphaFoldDB" id="W2SDI7"/>
<protein>
    <recommendedName>
        <fullName evidence="4">BZIP domain-containing protein</fullName>
    </recommendedName>
</protein>
<feature type="region of interest" description="Disordered" evidence="1">
    <location>
        <begin position="531"/>
        <end position="569"/>
    </location>
</feature>
<dbReference type="STRING" id="1220924.W2SDI7"/>
<name>W2SDI7_CYPE1</name>
<evidence type="ECO:0008006" key="4">
    <source>
        <dbReference type="Google" id="ProtNLM"/>
    </source>
</evidence>
<dbReference type="CDD" id="cd14688">
    <property type="entry name" value="bZIP_YAP"/>
    <property type="match status" value="1"/>
</dbReference>
<proteinExistence type="predicted"/>
<sequence>MSGYTNDHFGERTLSALDCIIDDPTGLLYQASPNARLPQATPRDLDILSAEQYPHPLLNRNSHATTKRKQLLTEPPQQLYGGITLRQTALSTESSNDSSLIQTEDPPPRPRKRAKKAPVQQDDSGHEDSTKKSRGRPRLDTQDETAADRRRTQIRLAQRAYRNRKESTIIGLKQRVTDLQNTIERMNATFTDLHDNIIDSGMVNGHRGLSSHLEKVMAQFDELVKNAAADDDDDEPQPTKEPTKKESNFQSKSSKAAHPPISPQQSSQDSDTEELPSTTLSSNDAIYAFDDAAVWPDTSNDVMQFHVHLPEASVSLEEITAKSLTLPELQRPLTPTNPSPVTGGHFYTYSFQETTFARRLQRMCLERAFRGLTSPTISPAHIARTFRFTFCFSNRRRMLNRFQDMLKRRAGEALENFAVPFFQIGGAGTHFPRRDKDGKAVLPPNMLGPERAVETQQFSVGPRRAQVGWDYESGLVETPRGEHSVQELLEKIGFGGLWFDSHDVEGYLETKGIMLDASSSFVEVDPRALSLDTTRPGDVGSNTSSGNSPSSAQSSPLRTPSPFGKATVSLSRPYGPFGNPFVQQAPDNTYASFSTAFNPDDPTDISLQSHMSNLEKDFRLQDPTDQIASVQSSHIWPWTEPAPLLDLDATLTDLNNTTDFSQGDHQYSFNADYYTEAGRATAAEGVQSARRVVDRLVQRGGSVTIDVEKLLERLVDGGACLGRAPGFRKELVDHALVLGLAEGF</sequence>
<keyword evidence="3" id="KW-1185">Reference proteome</keyword>
<dbReference type="PANTHER" id="PTHR40618">
    <property type="entry name" value="B-ZIP TRANSCRIPTION FACTOR (EUROFUNG)-RELATED"/>
    <property type="match status" value="1"/>
</dbReference>
<dbReference type="GO" id="GO:0003700">
    <property type="term" value="F:DNA-binding transcription factor activity"/>
    <property type="evidence" value="ECO:0007669"/>
    <property type="project" value="InterPro"/>
</dbReference>
<dbReference type="InParanoid" id="W2SDI7"/>
<dbReference type="Gene3D" id="1.20.5.170">
    <property type="match status" value="1"/>
</dbReference>
<dbReference type="PANTHER" id="PTHR40618:SF1">
    <property type="entry name" value="B-ZIP TRANSCRIPTION FACTOR (EUROFUNG)"/>
    <property type="match status" value="1"/>
</dbReference>
<feature type="compositionally biased region" description="Basic and acidic residues" evidence="1">
    <location>
        <begin position="237"/>
        <end position="247"/>
    </location>
</feature>
<dbReference type="RefSeq" id="XP_008711508.1">
    <property type="nucleotide sequence ID" value="XM_008713286.1"/>
</dbReference>
<feature type="compositionally biased region" description="Low complexity" evidence="1">
    <location>
        <begin position="540"/>
        <end position="556"/>
    </location>
</feature>
<evidence type="ECO:0000313" key="3">
    <source>
        <dbReference type="Proteomes" id="UP000030752"/>
    </source>
</evidence>
<dbReference type="InterPro" id="IPR046347">
    <property type="entry name" value="bZIP_sf"/>
</dbReference>
<dbReference type="SUPFAM" id="SSF57959">
    <property type="entry name" value="Leucine zipper domain"/>
    <property type="match status" value="1"/>
</dbReference>
<feature type="compositionally biased region" description="Basic and acidic residues" evidence="1">
    <location>
        <begin position="123"/>
        <end position="151"/>
    </location>
</feature>
<dbReference type="HOGENOM" id="CLU_013452_0_0_1"/>
<organism evidence="2 3">
    <name type="scientific">Cyphellophora europaea (strain CBS 101466)</name>
    <name type="common">Phialophora europaea</name>
    <dbReference type="NCBI Taxonomy" id="1220924"/>
    <lineage>
        <taxon>Eukaryota</taxon>
        <taxon>Fungi</taxon>
        <taxon>Dikarya</taxon>
        <taxon>Ascomycota</taxon>
        <taxon>Pezizomycotina</taxon>
        <taxon>Eurotiomycetes</taxon>
        <taxon>Chaetothyriomycetidae</taxon>
        <taxon>Chaetothyriales</taxon>
        <taxon>Cyphellophoraceae</taxon>
        <taxon>Cyphellophora</taxon>
    </lineage>
</organism>
<accession>W2SDI7</accession>
<dbReference type="eggNOG" id="ENOG502S6P7">
    <property type="taxonomic scope" value="Eukaryota"/>
</dbReference>
<dbReference type="GeneID" id="19968324"/>
<gene>
    <name evidence="2" type="ORF">HMPREF1541_00985</name>
</gene>
<feature type="region of interest" description="Disordered" evidence="1">
    <location>
        <begin position="57"/>
        <end position="151"/>
    </location>
</feature>
<dbReference type="VEuPathDB" id="FungiDB:HMPREF1541_00985"/>
<evidence type="ECO:0000313" key="2">
    <source>
        <dbReference type="EMBL" id="ETN46796.1"/>
    </source>
</evidence>
<dbReference type="EMBL" id="KB822711">
    <property type="protein sequence ID" value="ETN46796.1"/>
    <property type="molecule type" value="Genomic_DNA"/>
</dbReference>